<evidence type="ECO:0000313" key="1">
    <source>
        <dbReference type="EMBL" id="PCE34161.1"/>
    </source>
</evidence>
<dbReference type="RefSeq" id="WP_084907518.1">
    <property type="nucleotide sequence ID" value="NZ_CP020738.1"/>
</dbReference>
<sequence length="121" mass="13440">MHLLATAVASPFCEHYQMAYLYCSDVQSGYCFSLSRFPDDASIEIMVVDQRTYKVDDLDSVRFTGHSIHVVIDARTAGHLDNATRYDITLVPGEYDADAIRAALEKIFEGKAGYRAHGGES</sequence>
<dbReference type="EMBL" id="MTZU01000004">
    <property type="protein sequence ID" value="PCE34161.1"/>
    <property type="molecule type" value="Genomic_DNA"/>
</dbReference>
<dbReference type="AlphaFoldDB" id="A0A2A4FLD8"/>
<reference evidence="1 2" key="1">
    <citation type="submission" date="2017-01" db="EMBL/GenBank/DDBJ databases">
        <title>Whole-Genome Shotgun Sequencing of Two beta-Proteobacterial Species in Search of the Bulgecin Biosynthetic Cluster.</title>
        <authorList>
            <person name="Horsman M.E."/>
            <person name="Marous D.R."/>
            <person name="Li R."/>
            <person name="Oliver R.A."/>
            <person name="Byun B."/>
            <person name="Emrich S.J."/>
            <person name="Boggess B."/>
            <person name="Townsend C.A."/>
            <person name="Mobashery S."/>
        </authorList>
    </citation>
    <scope>NUCLEOTIDE SEQUENCE [LARGE SCALE GENOMIC DNA]</scope>
    <source>
        <strain evidence="1 2">ATCC 31433</strain>
    </source>
</reference>
<dbReference type="GeneID" id="69001700"/>
<protein>
    <submittedName>
        <fullName evidence="1">Uncharacterized protein</fullName>
    </submittedName>
</protein>
<organism evidence="1 2">
    <name type="scientific">Burkholderia ubonensis subsp. mesacidophila</name>
    <dbReference type="NCBI Taxonomy" id="265293"/>
    <lineage>
        <taxon>Bacteria</taxon>
        <taxon>Pseudomonadati</taxon>
        <taxon>Pseudomonadota</taxon>
        <taxon>Betaproteobacteria</taxon>
        <taxon>Burkholderiales</taxon>
        <taxon>Burkholderiaceae</taxon>
        <taxon>Burkholderia</taxon>
        <taxon>Burkholderia cepacia complex</taxon>
    </lineage>
</organism>
<evidence type="ECO:0000313" key="2">
    <source>
        <dbReference type="Proteomes" id="UP000217994"/>
    </source>
</evidence>
<name>A0A2A4FLD8_9BURK</name>
<comment type="caution">
    <text evidence="1">The sequence shown here is derived from an EMBL/GenBank/DDBJ whole genome shotgun (WGS) entry which is preliminary data.</text>
</comment>
<dbReference type="Proteomes" id="UP000217994">
    <property type="component" value="Unassembled WGS sequence"/>
</dbReference>
<proteinExistence type="predicted"/>
<accession>A0A2A4FLD8</accession>
<gene>
    <name evidence="1" type="ORF">BZL54_00950</name>
</gene>